<dbReference type="InterPro" id="IPR019533">
    <property type="entry name" value="Peptidase_S26"/>
</dbReference>
<proteinExistence type="predicted"/>
<accession>A0A4R1K2X0</accession>
<evidence type="ECO:0000259" key="1">
    <source>
        <dbReference type="Pfam" id="PF10502"/>
    </source>
</evidence>
<feature type="domain" description="Peptidase S26" evidence="1">
    <location>
        <begin position="7"/>
        <end position="149"/>
    </location>
</feature>
<protein>
    <submittedName>
        <fullName evidence="2">Conjugal transfer pilin signal peptidase TrbI</fullName>
    </submittedName>
</protein>
<comment type="caution">
    <text evidence="2">The sequence shown here is derived from an EMBL/GenBank/DDBJ whole genome shotgun (WGS) entry which is preliminary data.</text>
</comment>
<dbReference type="InterPro" id="IPR036286">
    <property type="entry name" value="LexA/Signal_pep-like_sf"/>
</dbReference>
<name>A0A4R1K2X0_9BACT</name>
<keyword evidence="3" id="KW-1185">Reference proteome</keyword>
<dbReference type="Proteomes" id="UP000294614">
    <property type="component" value="Unassembled WGS sequence"/>
</dbReference>
<dbReference type="GO" id="GO:0006465">
    <property type="term" value="P:signal peptide processing"/>
    <property type="evidence" value="ECO:0007669"/>
    <property type="project" value="InterPro"/>
</dbReference>
<gene>
    <name evidence="2" type="ORF">C8D98_2597</name>
</gene>
<dbReference type="Gene3D" id="2.10.109.10">
    <property type="entry name" value="Umud Fragment, subunit A"/>
    <property type="match status" value="1"/>
</dbReference>
<dbReference type="SUPFAM" id="SSF51306">
    <property type="entry name" value="LexA/Signal peptidase"/>
    <property type="match status" value="1"/>
</dbReference>
<dbReference type="EMBL" id="SMGG01000007">
    <property type="protein sequence ID" value="TCK58395.1"/>
    <property type="molecule type" value="Genomic_DNA"/>
</dbReference>
<dbReference type="OrthoDB" id="5360818at2"/>
<reference evidence="2 3" key="1">
    <citation type="submission" date="2019-03" db="EMBL/GenBank/DDBJ databases">
        <title>Genomic Encyclopedia of Type Strains, Phase IV (KMG-IV): sequencing the most valuable type-strain genomes for metagenomic binning, comparative biology and taxonomic classification.</title>
        <authorList>
            <person name="Goeker M."/>
        </authorList>
    </citation>
    <scope>NUCLEOTIDE SEQUENCE [LARGE SCALE GENOMIC DNA]</scope>
    <source>
        <strain evidence="2 3">DSM 24984</strain>
    </source>
</reference>
<sequence>MQKRKLLTICLAVAICMVIIVLTCRNIGVNISESVPFRVYSIDKTDKHFSCGSYALFYLTKDPLNILPDKVKLVKRIACAPGMSLNSSKEEFTCDGKLIAIRRDKANMKFSFNGTVPKGMYFMSGDHFRSYDSRIWGFLNEKDIIAVVHPIF</sequence>
<organism evidence="2 3">
    <name type="scientific">Seleniivibrio woodruffii</name>
    <dbReference type="NCBI Taxonomy" id="1078050"/>
    <lineage>
        <taxon>Bacteria</taxon>
        <taxon>Pseudomonadati</taxon>
        <taxon>Deferribacterota</taxon>
        <taxon>Deferribacteres</taxon>
        <taxon>Deferribacterales</taxon>
        <taxon>Geovibrionaceae</taxon>
        <taxon>Seleniivibrio</taxon>
    </lineage>
</organism>
<dbReference type="Pfam" id="PF10502">
    <property type="entry name" value="Peptidase_S26"/>
    <property type="match status" value="1"/>
</dbReference>
<evidence type="ECO:0000313" key="3">
    <source>
        <dbReference type="Proteomes" id="UP000294614"/>
    </source>
</evidence>
<evidence type="ECO:0000313" key="2">
    <source>
        <dbReference type="EMBL" id="TCK58395.1"/>
    </source>
</evidence>
<dbReference type="AlphaFoldDB" id="A0A4R1K2X0"/>
<dbReference type="GO" id="GO:0004252">
    <property type="term" value="F:serine-type endopeptidase activity"/>
    <property type="evidence" value="ECO:0007669"/>
    <property type="project" value="InterPro"/>
</dbReference>
<dbReference type="RefSeq" id="WP_145065552.1">
    <property type="nucleotide sequence ID" value="NZ_SMGG01000007.1"/>
</dbReference>